<comment type="caution">
    <text evidence="2">The sequence shown here is derived from an EMBL/GenBank/DDBJ whole genome shotgun (WGS) entry which is preliminary data.</text>
</comment>
<name>A0A7J6TXW9_PEROL</name>
<evidence type="ECO:0000313" key="3">
    <source>
        <dbReference type="Proteomes" id="UP000574390"/>
    </source>
</evidence>
<dbReference type="AlphaFoldDB" id="A0A7J6TXW9"/>
<feature type="compositionally biased region" description="Basic and acidic residues" evidence="1">
    <location>
        <begin position="339"/>
        <end position="348"/>
    </location>
</feature>
<reference evidence="2 3" key="1">
    <citation type="submission" date="2020-04" db="EMBL/GenBank/DDBJ databases">
        <title>Perkinsus olseni comparative genomics.</title>
        <authorList>
            <person name="Bogema D.R."/>
        </authorList>
    </citation>
    <scope>NUCLEOTIDE SEQUENCE [LARGE SCALE GENOMIC DNA]</scope>
    <source>
        <strain evidence="2">ATCC PRA-205</strain>
    </source>
</reference>
<feature type="region of interest" description="Disordered" evidence="1">
    <location>
        <begin position="1"/>
        <end position="429"/>
    </location>
</feature>
<evidence type="ECO:0000313" key="2">
    <source>
        <dbReference type="EMBL" id="KAF4750269.1"/>
    </source>
</evidence>
<feature type="compositionally biased region" description="Basic and acidic residues" evidence="1">
    <location>
        <begin position="281"/>
        <end position="294"/>
    </location>
</feature>
<gene>
    <name evidence="2" type="ORF">FOZ62_025089</name>
</gene>
<proteinExistence type="predicted"/>
<dbReference type="EMBL" id="JABANM010003781">
    <property type="protein sequence ID" value="KAF4750269.1"/>
    <property type="molecule type" value="Genomic_DNA"/>
</dbReference>
<organism evidence="2 3">
    <name type="scientific">Perkinsus olseni</name>
    <name type="common">Perkinsus atlanticus</name>
    <dbReference type="NCBI Taxonomy" id="32597"/>
    <lineage>
        <taxon>Eukaryota</taxon>
        <taxon>Sar</taxon>
        <taxon>Alveolata</taxon>
        <taxon>Perkinsozoa</taxon>
        <taxon>Perkinsea</taxon>
        <taxon>Perkinsida</taxon>
        <taxon>Perkinsidae</taxon>
        <taxon>Perkinsus</taxon>
    </lineage>
</organism>
<feature type="compositionally biased region" description="Acidic residues" evidence="1">
    <location>
        <begin position="50"/>
        <end position="78"/>
    </location>
</feature>
<sequence length="564" mass="59435">MPGEGSVVGNDDEAPPAGLAPSEGVSPSPFPEVDETAEPGSTDESRDTEVEPSEATFDEESTNEEGPEGQDPETEDEGELRAADGVSEEENAEDGTYSPDGDDVDVDESDGANDAELTTGGSVGADDEDAEEVPGEAAEDEDEAGGSGEDETDTSDGMDGDVDEAEFPSVEESDGELPARELEGVADEGTPELLGDVTDDQNESAEGLENVDRMTRGSEDEDEAVDDERRTEESASLGDGSPPSPESLYETSDSDLADRDTEVSIPDFDDDGEMFDPLPTGHERADPGKPEFASKARAGGTWPLPGDRPVGTADSGAAWQPDLPDIPDFSNDFLQPGDATHDLPREAMDGDAAVETPPPPVSTEPPNEGDINASRSGRGEGSDGKSDAEEADGVSSADEQDDYEDASTTRERSIQNSEPTTPIPTGRTLRGIRPIMTAHDGQLQRSGGTHHVQHSAFAFSSHGWSSGGSSQAPVLPPMLPGQIDGAPKLVYTSPSMNERRQSTEVKILADTMHVELQQHAGASIVGSDITGRSVVIYFPTDHAAQEGFRLLSSRIRNTEIHRQG</sequence>
<evidence type="ECO:0000256" key="1">
    <source>
        <dbReference type="SAM" id="MobiDB-lite"/>
    </source>
</evidence>
<feature type="compositionally biased region" description="Acidic residues" evidence="1">
    <location>
        <begin position="125"/>
        <end position="175"/>
    </location>
</feature>
<dbReference type="Proteomes" id="UP000574390">
    <property type="component" value="Unassembled WGS sequence"/>
</dbReference>
<feature type="compositionally biased region" description="Acidic residues" evidence="1">
    <location>
        <begin position="100"/>
        <end position="113"/>
    </location>
</feature>
<feature type="compositionally biased region" description="Basic and acidic residues" evidence="1">
    <location>
        <begin position="377"/>
        <end position="388"/>
    </location>
</feature>
<protein>
    <submittedName>
        <fullName evidence="2">Uncharacterized protein</fullName>
    </submittedName>
</protein>
<accession>A0A7J6TXW9</accession>